<evidence type="ECO:0000313" key="2">
    <source>
        <dbReference type="EMBL" id="KAK1772328.1"/>
    </source>
</evidence>
<evidence type="ECO:0000256" key="1">
    <source>
        <dbReference type="SAM" id="MobiDB-lite"/>
    </source>
</evidence>
<accession>A0AAJ0C8W7</accession>
<organism evidence="2 3">
    <name type="scientific">Phialemonium atrogriseum</name>
    <dbReference type="NCBI Taxonomy" id="1093897"/>
    <lineage>
        <taxon>Eukaryota</taxon>
        <taxon>Fungi</taxon>
        <taxon>Dikarya</taxon>
        <taxon>Ascomycota</taxon>
        <taxon>Pezizomycotina</taxon>
        <taxon>Sordariomycetes</taxon>
        <taxon>Sordariomycetidae</taxon>
        <taxon>Cephalothecales</taxon>
        <taxon>Cephalothecaceae</taxon>
        <taxon>Phialemonium</taxon>
    </lineage>
</organism>
<evidence type="ECO:0000313" key="3">
    <source>
        <dbReference type="Proteomes" id="UP001244011"/>
    </source>
</evidence>
<dbReference type="GeneID" id="85312629"/>
<dbReference type="Proteomes" id="UP001244011">
    <property type="component" value="Unassembled WGS sequence"/>
</dbReference>
<gene>
    <name evidence="2" type="ORF">QBC33DRAFT_553782</name>
</gene>
<reference evidence="2" key="1">
    <citation type="submission" date="2023-06" db="EMBL/GenBank/DDBJ databases">
        <title>Genome-scale phylogeny and comparative genomics of the fungal order Sordariales.</title>
        <authorList>
            <consortium name="Lawrence Berkeley National Laboratory"/>
            <person name="Hensen N."/>
            <person name="Bonometti L."/>
            <person name="Westerberg I."/>
            <person name="Brannstrom I.O."/>
            <person name="Guillou S."/>
            <person name="Cros-Aarteil S."/>
            <person name="Calhoun S."/>
            <person name="Haridas S."/>
            <person name="Kuo A."/>
            <person name="Mondo S."/>
            <person name="Pangilinan J."/>
            <person name="Riley R."/>
            <person name="Labutti K."/>
            <person name="Andreopoulos B."/>
            <person name="Lipzen A."/>
            <person name="Chen C."/>
            <person name="Yanf M."/>
            <person name="Daum C."/>
            <person name="Ng V."/>
            <person name="Clum A."/>
            <person name="Steindorff A."/>
            <person name="Ohm R."/>
            <person name="Martin F."/>
            <person name="Silar P."/>
            <person name="Natvig D."/>
            <person name="Lalanne C."/>
            <person name="Gautier V."/>
            <person name="Ament-Velasquez S.L."/>
            <person name="Kruys A."/>
            <person name="Hutchinson M.I."/>
            <person name="Powell A.J."/>
            <person name="Barry K."/>
            <person name="Miller A.N."/>
            <person name="Grigoriev I.V."/>
            <person name="Debuchy R."/>
            <person name="Gladieux P."/>
            <person name="Thoren M.H."/>
            <person name="Johannesson H."/>
        </authorList>
    </citation>
    <scope>NUCLEOTIDE SEQUENCE</scope>
    <source>
        <strain evidence="2">8032-3</strain>
    </source>
</reference>
<protein>
    <submittedName>
        <fullName evidence="2">Uncharacterized protein</fullName>
    </submittedName>
</protein>
<sequence length="266" mass="29442">MENKTQAGIATDGNGLEATSSANQLPISHYGSSLAWRSAKERLRLDFKKFQSDAHHLECSDSFALPKTEAEFAGLMADLRLAQAKSLARKANQLEEDHVMLNNCGASTAPNPAGASGPSWPLKLLGRRGPPMDGRSTILAMPSSFNNIWTSPTVPVNEQVDWPTAQEYAEEGDNRTSKGALRALPGPRRNDLDERAVSQFGNTQVQGREIPWKMRQTVGDRWDLHAHERQQEKVIITPDQEIPLGHAPAQIRELIAEMKKQFNLDD</sequence>
<feature type="region of interest" description="Disordered" evidence="1">
    <location>
        <begin position="1"/>
        <end position="20"/>
    </location>
</feature>
<dbReference type="EMBL" id="MU838997">
    <property type="protein sequence ID" value="KAK1772328.1"/>
    <property type="molecule type" value="Genomic_DNA"/>
</dbReference>
<keyword evidence="3" id="KW-1185">Reference proteome</keyword>
<comment type="caution">
    <text evidence="2">The sequence shown here is derived from an EMBL/GenBank/DDBJ whole genome shotgun (WGS) entry which is preliminary data.</text>
</comment>
<proteinExistence type="predicted"/>
<dbReference type="AlphaFoldDB" id="A0AAJ0C8W7"/>
<feature type="region of interest" description="Disordered" evidence="1">
    <location>
        <begin position="168"/>
        <end position="191"/>
    </location>
</feature>
<dbReference type="RefSeq" id="XP_060288541.1">
    <property type="nucleotide sequence ID" value="XM_060429442.1"/>
</dbReference>
<name>A0AAJ0C8W7_9PEZI</name>